<keyword evidence="5" id="KW-0479">Metal-binding</keyword>
<dbReference type="InterPro" id="IPR008942">
    <property type="entry name" value="ENTH_VHS"/>
</dbReference>
<dbReference type="GO" id="GO:0005769">
    <property type="term" value="C:early endosome"/>
    <property type="evidence" value="ECO:0007669"/>
    <property type="project" value="TreeGrafter"/>
</dbReference>
<name>A0A8S1HSM9_9PELO</name>
<dbReference type="PIRSF" id="PIRSF036956">
    <property type="entry name" value="Hrs_Vps27"/>
    <property type="match status" value="1"/>
</dbReference>
<evidence type="ECO:0000256" key="3">
    <source>
        <dbReference type="ARBA" id="ARBA00022490"/>
    </source>
</evidence>
<evidence type="ECO:0000256" key="10">
    <source>
        <dbReference type="SAM" id="MobiDB-lite"/>
    </source>
</evidence>
<dbReference type="Gene3D" id="1.20.5.1940">
    <property type="match status" value="1"/>
</dbReference>
<evidence type="ECO:0000256" key="8">
    <source>
        <dbReference type="PROSITE-ProRule" id="PRU00091"/>
    </source>
</evidence>
<dbReference type="Pfam" id="PF01363">
    <property type="entry name" value="FYVE"/>
    <property type="match status" value="1"/>
</dbReference>
<dbReference type="Gene3D" id="3.30.40.10">
    <property type="entry name" value="Zinc/RING finger domain, C3HC4 (zinc finger)"/>
    <property type="match status" value="1"/>
</dbReference>
<dbReference type="PANTHER" id="PTHR46275">
    <property type="entry name" value="HEPATOCYTE GROWTH FACTOR-REGULATED TYROSINE KINASE SUBSTRATE"/>
    <property type="match status" value="1"/>
</dbReference>
<dbReference type="SMART" id="SM00288">
    <property type="entry name" value="VHS"/>
    <property type="match status" value="1"/>
</dbReference>
<accession>A0A8S1HSM9</accession>
<dbReference type="GO" id="GO:0035091">
    <property type="term" value="F:phosphatidylinositol binding"/>
    <property type="evidence" value="ECO:0007669"/>
    <property type="project" value="InterPro"/>
</dbReference>
<keyword evidence="4" id="KW-0597">Phosphoprotein</keyword>
<dbReference type="PROSITE" id="PS50179">
    <property type="entry name" value="VHS"/>
    <property type="match status" value="1"/>
</dbReference>
<dbReference type="Pfam" id="PF00790">
    <property type="entry name" value="VHS"/>
    <property type="match status" value="1"/>
</dbReference>
<dbReference type="PANTHER" id="PTHR46275:SF1">
    <property type="entry name" value="HEPATOCYTE GROWTH FACTOR-REGULATED TYROSINE KINASE SUBSTRATE"/>
    <property type="match status" value="1"/>
</dbReference>
<evidence type="ECO:0000256" key="5">
    <source>
        <dbReference type="ARBA" id="ARBA00022723"/>
    </source>
</evidence>
<feature type="compositionally biased region" description="Low complexity" evidence="10">
    <location>
        <begin position="620"/>
        <end position="630"/>
    </location>
</feature>
<dbReference type="Pfam" id="PF12210">
    <property type="entry name" value="Hrs_helical"/>
    <property type="match status" value="1"/>
</dbReference>
<protein>
    <recommendedName>
        <fullName evidence="2">Hepatocyte growth factor-regulated tyrosine kinase substrate</fullName>
    </recommendedName>
</protein>
<dbReference type="EMBL" id="CAJGYM010000096">
    <property type="protein sequence ID" value="CAD6197508.1"/>
    <property type="molecule type" value="Genomic_DNA"/>
</dbReference>
<keyword evidence="6 8" id="KW-0863">Zinc-finger</keyword>
<dbReference type="AlphaFoldDB" id="A0A8S1HSM9"/>
<dbReference type="InterPro" id="IPR000306">
    <property type="entry name" value="Znf_FYVE"/>
</dbReference>
<dbReference type="SUPFAM" id="SSF57903">
    <property type="entry name" value="FYVE/PHD zinc finger"/>
    <property type="match status" value="1"/>
</dbReference>
<dbReference type="SUPFAM" id="SSF48464">
    <property type="entry name" value="ENTH/VHS domain"/>
    <property type="match status" value="1"/>
</dbReference>
<dbReference type="Gene3D" id="1.25.40.90">
    <property type="match status" value="1"/>
</dbReference>
<evidence type="ECO:0000256" key="6">
    <source>
        <dbReference type="ARBA" id="ARBA00022771"/>
    </source>
</evidence>
<feature type="region of interest" description="Disordered" evidence="10">
    <location>
        <begin position="575"/>
        <end position="768"/>
    </location>
</feature>
<organism evidence="13 14">
    <name type="scientific">Caenorhabditis auriculariae</name>
    <dbReference type="NCBI Taxonomy" id="2777116"/>
    <lineage>
        <taxon>Eukaryota</taxon>
        <taxon>Metazoa</taxon>
        <taxon>Ecdysozoa</taxon>
        <taxon>Nematoda</taxon>
        <taxon>Chromadorea</taxon>
        <taxon>Rhabditida</taxon>
        <taxon>Rhabditina</taxon>
        <taxon>Rhabditomorpha</taxon>
        <taxon>Rhabditoidea</taxon>
        <taxon>Rhabditidae</taxon>
        <taxon>Peloderinae</taxon>
        <taxon>Caenorhabditis</taxon>
    </lineage>
</organism>
<dbReference type="PROSITE" id="PS50330">
    <property type="entry name" value="UIM"/>
    <property type="match status" value="1"/>
</dbReference>
<dbReference type="CDD" id="cd03569">
    <property type="entry name" value="VHS_Hrs"/>
    <property type="match status" value="1"/>
</dbReference>
<keyword evidence="9" id="KW-0175">Coiled coil</keyword>
<evidence type="ECO:0000256" key="4">
    <source>
        <dbReference type="ARBA" id="ARBA00022553"/>
    </source>
</evidence>
<dbReference type="InterPro" id="IPR003903">
    <property type="entry name" value="UIM_dom"/>
</dbReference>
<dbReference type="GO" id="GO:0031623">
    <property type="term" value="P:receptor internalization"/>
    <property type="evidence" value="ECO:0007669"/>
    <property type="project" value="TreeGrafter"/>
</dbReference>
<feature type="compositionally biased region" description="Low complexity" evidence="10">
    <location>
        <begin position="660"/>
        <end position="745"/>
    </location>
</feature>
<feature type="compositionally biased region" description="Low complexity" evidence="10">
    <location>
        <begin position="752"/>
        <end position="768"/>
    </location>
</feature>
<feature type="domain" description="FYVE-type" evidence="11">
    <location>
        <begin position="172"/>
        <end position="232"/>
    </location>
</feature>
<feature type="coiled-coil region" evidence="9">
    <location>
        <begin position="493"/>
        <end position="565"/>
    </location>
</feature>
<comment type="subcellular location">
    <subcellularLocation>
        <location evidence="1">Cytoplasm</location>
    </subcellularLocation>
</comment>
<evidence type="ECO:0000256" key="7">
    <source>
        <dbReference type="ARBA" id="ARBA00022833"/>
    </source>
</evidence>
<dbReference type="SMART" id="SM00064">
    <property type="entry name" value="FYVE"/>
    <property type="match status" value="1"/>
</dbReference>
<dbReference type="PROSITE" id="PS50178">
    <property type="entry name" value="ZF_FYVE"/>
    <property type="match status" value="1"/>
</dbReference>
<dbReference type="GO" id="GO:0043130">
    <property type="term" value="F:ubiquitin binding"/>
    <property type="evidence" value="ECO:0007669"/>
    <property type="project" value="InterPro"/>
</dbReference>
<sequence length="768" mass="87411">MVYFQANTSDFKSGAMSKKFDRYLDLATDSTLVEPHWDAIIACFDSVRGGEVSAKPALLSIRRRLQHENPHVVQHTLLVLDACVKNCGSRMHSEIATREFMEDFKNLVTESKYDEVKNKALEMLQCWATAFANKPEYKMIVDTHNLMKLAGFDFPSLKEADAMFMAQVAPEWADGPECFRCRTAFSFMTRKHHCRACGQIFCDRCSQREMTLPQFGIEKEVRVCDACFETRVASETAKKQKESQALLSMITTKSGKKEDVSAEEKERILREREEEELMLALAISQSEAEAKESERSQNLYSVYNGLNNDQQQETATVSSYNLSDNGIYKGIAAASVIGDSPVESTADDPLARYLNRDYWQQKKDVTQNKVEEWAASAPPRSEPSIAPSVCSTIMAPDEGMLAGEFSSMNLNVNGNPPTDDFKARTDDALRWCDSIREQVTVMDNRIRSNVARGRQVINDTAIQDLFSRLTELHSQVLNRMHNLDEQRGYYESLQDHLASIGEARQAINELRQEHERQNQERMAEEQRQRQAQMQLTLEMMRMKKHAMLMEQREQALQRFQQQQQEIAMRRAQQFYPPQSGFVPPPVPGPQGQGPQYYGYPPTNGGINGAPPAQAQSYTAPQPNYPNYPQNSGPVSASNGVNQNAYYQQDASNGQSEQHHAQNAPQQQQQQQQQSHVTLQQDQHYAFKNYSSPPQPSSQYNYQPNPQQQNYNGQQQQYYPAAQKTQQQEPEVPQQQPPQQYYQAAQGFVQGHPPAQQQQMPEQPLISFD</sequence>
<dbReference type="InterPro" id="IPR017455">
    <property type="entry name" value="Znf_FYVE-rel"/>
</dbReference>
<dbReference type="InterPro" id="IPR024641">
    <property type="entry name" value="HRS_helical"/>
</dbReference>
<dbReference type="GO" id="GO:0008270">
    <property type="term" value="F:zinc ion binding"/>
    <property type="evidence" value="ECO:0007669"/>
    <property type="project" value="UniProtKB-KW"/>
</dbReference>
<evidence type="ECO:0000256" key="2">
    <source>
        <dbReference type="ARBA" id="ARBA00015450"/>
    </source>
</evidence>
<feature type="domain" description="VHS" evidence="12">
    <location>
        <begin position="27"/>
        <end position="155"/>
    </location>
</feature>
<gene>
    <name evidence="13" type="ORF">CAUJ_LOCUS13417</name>
</gene>
<evidence type="ECO:0000256" key="1">
    <source>
        <dbReference type="ARBA" id="ARBA00004496"/>
    </source>
</evidence>
<evidence type="ECO:0000256" key="9">
    <source>
        <dbReference type="SAM" id="Coils"/>
    </source>
</evidence>
<dbReference type="CDD" id="cd15720">
    <property type="entry name" value="FYVE_Hrs"/>
    <property type="match status" value="1"/>
</dbReference>
<dbReference type="InterPro" id="IPR002014">
    <property type="entry name" value="VHS_dom"/>
</dbReference>
<keyword evidence="7" id="KW-0862">Zinc</keyword>
<feature type="compositionally biased region" description="Polar residues" evidence="10">
    <location>
        <begin position="631"/>
        <end position="655"/>
    </location>
</feature>
<dbReference type="GO" id="GO:0032456">
    <property type="term" value="P:endocytic recycling"/>
    <property type="evidence" value="ECO:0007669"/>
    <property type="project" value="TreeGrafter"/>
</dbReference>
<keyword evidence="3" id="KW-0963">Cytoplasm</keyword>
<dbReference type="InterPro" id="IPR013083">
    <property type="entry name" value="Znf_RING/FYVE/PHD"/>
</dbReference>
<evidence type="ECO:0000259" key="11">
    <source>
        <dbReference type="PROSITE" id="PS50178"/>
    </source>
</evidence>
<proteinExistence type="predicted"/>
<evidence type="ECO:0000313" key="13">
    <source>
        <dbReference type="EMBL" id="CAD6197508.1"/>
    </source>
</evidence>
<dbReference type="InterPro" id="IPR017073">
    <property type="entry name" value="HGS/VPS27"/>
</dbReference>
<evidence type="ECO:0000259" key="12">
    <source>
        <dbReference type="PROSITE" id="PS50179"/>
    </source>
</evidence>
<dbReference type="CDD" id="cd21387">
    <property type="entry name" value="GAT_Hrs"/>
    <property type="match status" value="1"/>
</dbReference>
<reference evidence="13" key="1">
    <citation type="submission" date="2020-10" db="EMBL/GenBank/DDBJ databases">
        <authorList>
            <person name="Kikuchi T."/>
        </authorList>
    </citation>
    <scope>NUCLEOTIDE SEQUENCE</scope>
    <source>
        <strain evidence="13">NKZ352</strain>
    </source>
</reference>
<dbReference type="OrthoDB" id="957735at2759"/>
<comment type="caution">
    <text evidence="13">The sequence shown here is derived from an EMBL/GenBank/DDBJ whole genome shotgun (WGS) entry which is preliminary data.</text>
</comment>
<dbReference type="Proteomes" id="UP000835052">
    <property type="component" value="Unassembled WGS sequence"/>
</dbReference>
<feature type="compositionally biased region" description="Low complexity" evidence="10">
    <location>
        <begin position="592"/>
        <end position="601"/>
    </location>
</feature>
<keyword evidence="14" id="KW-1185">Reference proteome</keyword>
<dbReference type="InterPro" id="IPR011011">
    <property type="entry name" value="Znf_FYVE_PHD"/>
</dbReference>
<evidence type="ECO:0000313" key="14">
    <source>
        <dbReference type="Proteomes" id="UP000835052"/>
    </source>
</evidence>